<accession>A0AAI9XII0</accession>
<evidence type="ECO:0000313" key="2">
    <source>
        <dbReference type="EMBL" id="KAK1450210.1"/>
    </source>
</evidence>
<comment type="caution">
    <text evidence="2">The sequence shown here is derived from an EMBL/GenBank/DDBJ whole genome shotgun (WGS) entry which is preliminary data.</text>
</comment>
<feature type="region of interest" description="Disordered" evidence="1">
    <location>
        <begin position="1"/>
        <end position="47"/>
    </location>
</feature>
<feature type="compositionally biased region" description="Polar residues" evidence="1">
    <location>
        <begin position="1"/>
        <end position="30"/>
    </location>
</feature>
<name>A0AAI9XII0_9PEZI</name>
<dbReference type="AlphaFoldDB" id="A0AAI9XII0"/>
<protein>
    <submittedName>
        <fullName evidence="2">Uncharacterized protein</fullName>
    </submittedName>
</protein>
<dbReference type="EMBL" id="MLGG01000057">
    <property type="protein sequence ID" value="KAK1450210.1"/>
    <property type="molecule type" value="Genomic_DNA"/>
</dbReference>
<evidence type="ECO:0000313" key="3">
    <source>
        <dbReference type="Proteomes" id="UP001239795"/>
    </source>
</evidence>
<gene>
    <name evidence="2" type="ORF">CMEL01_07546</name>
</gene>
<evidence type="ECO:0000256" key="1">
    <source>
        <dbReference type="SAM" id="MobiDB-lite"/>
    </source>
</evidence>
<organism evidence="2 3">
    <name type="scientific">Colletotrichum melonis</name>
    <dbReference type="NCBI Taxonomy" id="1209925"/>
    <lineage>
        <taxon>Eukaryota</taxon>
        <taxon>Fungi</taxon>
        <taxon>Dikarya</taxon>
        <taxon>Ascomycota</taxon>
        <taxon>Pezizomycotina</taxon>
        <taxon>Sordariomycetes</taxon>
        <taxon>Hypocreomycetidae</taxon>
        <taxon>Glomerellales</taxon>
        <taxon>Glomerellaceae</taxon>
        <taxon>Colletotrichum</taxon>
        <taxon>Colletotrichum acutatum species complex</taxon>
    </lineage>
</organism>
<sequence length="47" mass="5170">MFSHSWNRQAGTASKNRKMSSSPRGFQPQTYAKPLTHRSPPTHGGSA</sequence>
<keyword evidence="3" id="KW-1185">Reference proteome</keyword>
<reference evidence="2 3" key="1">
    <citation type="submission" date="2016-10" db="EMBL/GenBank/DDBJ databases">
        <title>The genome sequence of Colletotrichum fioriniae PJ7.</title>
        <authorList>
            <person name="Baroncelli R."/>
        </authorList>
    </citation>
    <scope>NUCLEOTIDE SEQUENCE [LARGE SCALE GENOMIC DNA]</scope>
    <source>
        <strain evidence="2">Col 31</strain>
    </source>
</reference>
<dbReference type="Proteomes" id="UP001239795">
    <property type="component" value="Unassembled WGS sequence"/>
</dbReference>
<proteinExistence type="predicted"/>